<evidence type="ECO:0000313" key="3">
    <source>
        <dbReference type="EMBL" id="KAB5541519.1"/>
    </source>
</evidence>
<sequence length="468" mass="53214">MTVGQSHVNLIIVFSPAALADCVTSGQSSCEMYKAMKRFLATAFFFYTQEQEIRHACRKDCSNTHPNKMMTIRLPRLLQVKQNILRGSSAAKDVRKGYVAVYVGEEEKKRFVIPVSYLNQPSFQKLLSKAEEEFGFQHPMGGLTIPCREDIFIDLTSSLKAYVFSSHFNPYSVPNDLYSSTIYETTELSTRDKFYGISVEIDLTKPSNFLSYASGGYGDWNVKGSSGSTQKARGSRYDVILTESWDPNQIEIPESVASTEISGNKFPTPIINGDPSGPVPQARLTLWVQKMKYQFDTKFLVPYQVEVFNADTILELISADKVSHSLGFRNSFRVEAQGFLGGLWILWKDSSVRVREVDGVDQFVHNEIDNSFISRWICTVNMPILKDILIVFMPQRMILQIRLDSSDLDSLSYMVDREEILLDLFDISPRRWLQDVVGDSVAQFVQNIFQGKEFCFSRIYFTVLPSPN</sequence>
<dbReference type="GO" id="GO:0009733">
    <property type="term" value="P:response to auxin"/>
    <property type="evidence" value="ECO:0007669"/>
    <property type="project" value="InterPro"/>
</dbReference>
<evidence type="ECO:0000313" key="4">
    <source>
        <dbReference type="Proteomes" id="UP000326939"/>
    </source>
</evidence>
<evidence type="ECO:0000256" key="1">
    <source>
        <dbReference type="ARBA" id="ARBA00006974"/>
    </source>
</evidence>
<keyword evidence="2" id="KW-0732">Signal</keyword>
<dbReference type="InterPro" id="IPR003676">
    <property type="entry name" value="SAUR_fam"/>
</dbReference>
<dbReference type="AlphaFoldDB" id="A0A5N5LFK9"/>
<dbReference type="Proteomes" id="UP000326939">
    <property type="component" value="Chromosome 9"/>
</dbReference>
<evidence type="ECO:0008006" key="5">
    <source>
        <dbReference type="Google" id="ProtNLM"/>
    </source>
</evidence>
<comment type="caution">
    <text evidence="3">The sequence shown here is derived from an EMBL/GenBank/DDBJ whole genome shotgun (WGS) entry which is preliminary data.</text>
</comment>
<comment type="similarity">
    <text evidence="1">Belongs to the ARG7 family.</text>
</comment>
<gene>
    <name evidence="3" type="ORF">DKX38_014493</name>
</gene>
<feature type="signal peptide" evidence="2">
    <location>
        <begin position="1"/>
        <end position="20"/>
    </location>
</feature>
<keyword evidence="4" id="KW-1185">Reference proteome</keyword>
<protein>
    <recommendedName>
        <fullName evidence="5">Auxin-responsive protein</fullName>
    </recommendedName>
</protein>
<dbReference type="EMBL" id="VDCV01000009">
    <property type="protein sequence ID" value="KAB5541519.1"/>
    <property type="molecule type" value="Genomic_DNA"/>
</dbReference>
<reference evidence="4" key="1">
    <citation type="journal article" date="2019" name="Gigascience">
        <title>De novo genome assembly of the endangered Acer yangbiense, a plant species with extremely small populations endemic to Yunnan Province, China.</title>
        <authorList>
            <person name="Yang J."/>
            <person name="Wariss H.M."/>
            <person name="Tao L."/>
            <person name="Zhang R."/>
            <person name="Yun Q."/>
            <person name="Hollingsworth P."/>
            <person name="Dao Z."/>
            <person name="Luo G."/>
            <person name="Guo H."/>
            <person name="Ma Y."/>
            <person name="Sun W."/>
        </authorList>
    </citation>
    <scope>NUCLEOTIDE SEQUENCE [LARGE SCALE GENOMIC DNA]</scope>
    <source>
        <strain evidence="4">cv. br00</strain>
    </source>
</reference>
<accession>A0A5N5LFK9</accession>
<organism evidence="3 4">
    <name type="scientific">Salix brachista</name>
    <dbReference type="NCBI Taxonomy" id="2182728"/>
    <lineage>
        <taxon>Eukaryota</taxon>
        <taxon>Viridiplantae</taxon>
        <taxon>Streptophyta</taxon>
        <taxon>Embryophyta</taxon>
        <taxon>Tracheophyta</taxon>
        <taxon>Spermatophyta</taxon>
        <taxon>Magnoliopsida</taxon>
        <taxon>eudicotyledons</taxon>
        <taxon>Gunneridae</taxon>
        <taxon>Pentapetalae</taxon>
        <taxon>rosids</taxon>
        <taxon>fabids</taxon>
        <taxon>Malpighiales</taxon>
        <taxon>Salicaceae</taxon>
        <taxon>Saliceae</taxon>
        <taxon>Salix</taxon>
    </lineage>
</organism>
<dbReference type="Pfam" id="PF02519">
    <property type="entry name" value="Auxin_inducible"/>
    <property type="match status" value="1"/>
</dbReference>
<name>A0A5N5LFK9_9ROSI</name>
<dbReference type="PANTHER" id="PTHR31929">
    <property type="entry name" value="SAUR-LIKE AUXIN-RESPONSIVE PROTEIN FAMILY-RELATED"/>
    <property type="match status" value="1"/>
</dbReference>
<evidence type="ECO:0000256" key="2">
    <source>
        <dbReference type="SAM" id="SignalP"/>
    </source>
</evidence>
<feature type="chain" id="PRO_5024322577" description="Auxin-responsive protein" evidence="2">
    <location>
        <begin position="21"/>
        <end position="468"/>
    </location>
</feature>
<proteinExistence type="inferred from homology"/>